<dbReference type="InterPro" id="IPR046220">
    <property type="entry name" value="DUF6253"/>
</dbReference>
<evidence type="ECO:0000313" key="1">
    <source>
        <dbReference type="EMBL" id="RRD00416.1"/>
    </source>
</evidence>
<proteinExistence type="predicted"/>
<comment type="caution">
    <text evidence="1">The sequence shown here is derived from an EMBL/GenBank/DDBJ whole genome shotgun (WGS) entry which is preliminary data.</text>
</comment>
<organism evidence="1 2">
    <name type="scientific">Amphritea balenae</name>
    <dbReference type="NCBI Taxonomy" id="452629"/>
    <lineage>
        <taxon>Bacteria</taxon>
        <taxon>Pseudomonadati</taxon>
        <taxon>Pseudomonadota</taxon>
        <taxon>Gammaproteobacteria</taxon>
        <taxon>Oceanospirillales</taxon>
        <taxon>Oceanospirillaceae</taxon>
        <taxon>Amphritea</taxon>
    </lineage>
</organism>
<accession>A0A3P1SV27</accession>
<reference evidence="1 2" key="1">
    <citation type="submission" date="2018-11" db="EMBL/GenBank/DDBJ databases">
        <title>The draft genome sequence of Amphritea balenae JAMM 1525T.</title>
        <authorList>
            <person name="Fang Z."/>
            <person name="Zhang Y."/>
            <person name="Han X."/>
        </authorList>
    </citation>
    <scope>NUCLEOTIDE SEQUENCE [LARGE SCALE GENOMIC DNA]</scope>
    <source>
        <strain evidence="1 2">JAMM 1525</strain>
    </source>
</reference>
<keyword evidence="2" id="KW-1185">Reference proteome</keyword>
<dbReference type="OrthoDB" id="8727862at2"/>
<name>A0A3P1SV27_9GAMM</name>
<gene>
    <name evidence="1" type="ORF">EHS89_04805</name>
</gene>
<dbReference type="Proteomes" id="UP000267535">
    <property type="component" value="Unassembled WGS sequence"/>
</dbReference>
<dbReference type="AlphaFoldDB" id="A0A3P1SV27"/>
<dbReference type="EMBL" id="RQXV01000002">
    <property type="protein sequence ID" value="RRD00416.1"/>
    <property type="molecule type" value="Genomic_DNA"/>
</dbReference>
<sequence length="81" mass="9276">MLGENQKYEIDSIIPATGWQARFHSANGAHSEQPLICWALCNFEDQHDENSKEVLGLVLRQGKRVLCDCDEDFIEYVPPKQ</sequence>
<dbReference type="Pfam" id="PF19766">
    <property type="entry name" value="DUF6253"/>
    <property type="match status" value="1"/>
</dbReference>
<evidence type="ECO:0000313" key="2">
    <source>
        <dbReference type="Proteomes" id="UP000267535"/>
    </source>
</evidence>
<protein>
    <submittedName>
        <fullName evidence="1">Uncharacterized protein</fullName>
    </submittedName>
</protein>
<dbReference type="RefSeq" id="WP_124924997.1">
    <property type="nucleotide sequence ID" value="NZ_BMOH01000003.1"/>
</dbReference>